<evidence type="ECO:0000256" key="4">
    <source>
        <dbReference type="ARBA" id="ARBA00023180"/>
    </source>
</evidence>
<evidence type="ECO:0000313" key="7">
    <source>
        <dbReference type="Proteomes" id="UP000472267"/>
    </source>
</evidence>
<dbReference type="OMA" id="MILICKK"/>
<dbReference type="Proteomes" id="UP000472267">
    <property type="component" value="Chromosome 2"/>
</dbReference>
<dbReference type="InterPro" id="IPR013106">
    <property type="entry name" value="Ig_V-set"/>
</dbReference>
<keyword evidence="3" id="KW-0472">Membrane</keyword>
<reference evidence="6" key="3">
    <citation type="submission" date="2025-09" db="UniProtKB">
        <authorList>
            <consortium name="Ensembl"/>
        </authorList>
    </citation>
    <scope>IDENTIFICATION</scope>
</reference>
<feature type="domain" description="Immunoglobulin V-set" evidence="5">
    <location>
        <begin position="33"/>
        <end position="122"/>
    </location>
</feature>
<dbReference type="InParanoid" id="A0A672J089"/>
<proteinExistence type="predicted"/>
<reference evidence="6" key="2">
    <citation type="submission" date="2025-08" db="UniProtKB">
        <authorList>
            <consortium name="Ensembl"/>
        </authorList>
    </citation>
    <scope>IDENTIFICATION</scope>
</reference>
<evidence type="ECO:0000259" key="5">
    <source>
        <dbReference type="Pfam" id="PF07686"/>
    </source>
</evidence>
<dbReference type="SUPFAM" id="SSF48726">
    <property type="entry name" value="Immunoglobulin"/>
    <property type="match status" value="1"/>
</dbReference>
<evidence type="ECO:0000256" key="3">
    <source>
        <dbReference type="ARBA" id="ARBA00023136"/>
    </source>
</evidence>
<name>A0A672J089_SALFA</name>
<reference evidence="6" key="1">
    <citation type="submission" date="2019-06" db="EMBL/GenBank/DDBJ databases">
        <authorList>
            <consortium name="Wellcome Sanger Institute Data Sharing"/>
        </authorList>
    </citation>
    <scope>NUCLEOTIDE SEQUENCE [LARGE SCALE GENOMIC DNA]</scope>
</reference>
<dbReference type="InterPro" id="IPR013783">
    <property type="entry name" value="Ig-like_fold"/>
</dbReference>
<dbReference type="Pfam" id="PF07686">
    <property type="entry name" value="V-set"/>
    <property type="match status" value="1"/>
</dbReference>
<dbReference type="InterPro" id="IPR036179">
    <property type="entry name" value="Ig-like_dom_sf"/>
</dbReference>
<dbReference type="PANTHER" id="PTHR12080">
    <property type="entry name" value="SIGNALING LYMPHOCYTIC ACTIVATION MOLECULE"/>
    <property type="match status" value="1"/>
</dbReference>
<keyword evidence="4" id="KW-0325">Glycoprotein</keyword>
<dbReference type="Ensembl" id="ENSSFAT00005049180.1">
    <property type="protein sequence ID" value="ENSSFAP00005047581.1"/>
    <property type="gene ID" value="ENSSFAG00005023138.1"/>
</dbReference>
<keyword evidence="7" id="KW-1185">Reference proteome</keyword>
<dbReference type="AlphaFoldDB" id="A0A672J089"/>
<dbReference type="InterPro" id="IPR015631">
    <property type="entry name" value="CD2/SLAM_rcpt"/>
</dbReference>
<evidence type="ECO:0000256" key="2">
    <source>
        <dbReference type="ARBA" id="ARBA00022729"/>
    </source>
</evidence>
<dbReference type="PANTHER" id="PTHR12080:SF111">
    <property type="entry name" value="IMMUNOGLOBULIN V-SET DOMAIN-CONTAINING PROTEIN"/>
    <property type="match status" value="1"/>
</dbReference>
<evidence type="ECO:0000256" key="1">
    <source>
        <dbReference type="ARBA" id="ARBA00004370"/>
    </source>
</evidence>
<comment type="subcellular location">
    <subcellularLocation>
        <location evidence="1">Membrane</location>
    </subcellularLocation>
</comment>
<protein>
    <recommendedName>
        <fullName evidence="5">Immunoglobulin V-set domain-containing protein</fullName>
    </recommendedName>
</protein>
<organism evidence="6 7">
    <name type="scientific">Salarias fasciatus</name>
    <name type="common">Jewelled blenny</name>
    <name type="synonym">Blennius fasciatus</name>
    <dbReference type="NCBI Taxonomy" id="181472"/>
    <lineage>
        <taxon>Eukaryota</taxon>
        <taxon>Metazoa</taxon>
        <taxon>Chordata</taxon>
        <taxon>Craniata</taxon>
        <taxon>Vertebrata</taxon>
        <taxon>Euteleostomi</taxon>
        <taxon>Actinopterygii</taxon>
        <taxon>Neopterygii</taxon>
        <taxon>Teleostei</taxon>
        <taxon>Neoteleostei</taxon>
        <taxon>Acanthomorphata</taxon>
        <taxon>Ovalentaria</taxon>
        <taxon>Blenniimorphae</taxon>
        <taxon>Blenniiformes</taxon>
        <taxon>Blennioidei</taxon>
        <taxon>Blenniidae</taxon>
        <taxon>Salariinae</taxon>
        <taxon>Salarias</taxon>
    </lineage>
</organism>
<sequence>MIRVEGFYISLCFVSFAGETLCDGRKDGAVCYGALGGTVVLQLVDDASEIPRYEWKKEKAIILKVRNSVVISNKVDERFVFTPSTGTLMINNLNRKDSGIYTLVLFDKDQKISEQRTLNLSIQGKQLFFNK</sequence>
<dbReference type="Gene3D" id="2.60.40.10">
    <property type="entry name" value="Immunoglobulins"/>
    <property type="match status" value="1"/>
</dbReference>
<keyword evidence="2" id="KW-0732">Signal</keyword>
<accession>A0A672J089</accession>
<dbReference type="GO" id="GO:0016020">
    <property type="term" value="C:membrane"/>
    <property type="evidence" value="ECO:0007669"/>
    <property type="project" value="UniProtKB-SubCell"/>
</dbReference>
<evidence type="ECO:0000313" key="6">
    <source>
        <dbReference type="Ensembl" id="ENSSFAP00005047581.1"/>
    </source>
</evidence>